<sequence length="209" mass="23047">MVDVTRKHVAPPHRVLVDAKAFLNTTIDAGVLYFTPGQIELMRNLMQYAGRRSTFVSDYFIGYYLSPTDADWNLIQAEVADLEETLMGNNNVIWGYNDRITEDLGGIKSGDGQYAKMSTAVPAGYVHRIEAISIRNNTMARGGTGIWLYDGSDYYSMAYELSPSLSVPLIAAGPFTLKEGDQVNIRMGSCLDGDNIEAGLWGYQIEVPA</sequence>
<reference evidence="1" key="1">
    <citation type="journal article" date="2014" name="Front. Microbiol.">
        <title>High frequency of phylogenetically diverse reductive dehalogenase-homologous genes in deep subseafloor sedimentary metagenomes.</title>
        <authorList>
            <person name="Kawai M."/>
            <person name="Futagami T."/>
            <person name="Toyoda A."/>
            <person name="Takaki Y."/>
            <person name="Nishi S."/>
            <person name="Hori S."/>
            <person name="Arai W."/>
            <person name="Tsubouchi T."/>
            <person name="Morono Y."/>
            <person name="Uchiyama I."/>
            <person name="Ito T."/>
            <person name="Fujiyama A."/>
            <person name="Inagaki F."/>
            <person name="Takami H."/>
        </authorList>
    </citation>
    <scope>NUCLEOTIDE SEQUENCE</scope>
    <source>
        <strain evidence="1">Expedition CK06-06</strain>
    </source>
</reference>
<proteinExistence type="predicted"/>
<dbReference type="AlphaFoldDB" id="X1A808"/>
<gene>
    <name evidence="1" type="ORF">S01H4_01411</name>
</gene>
<organism evidence="1">
    <name type="scientific">marine sediment metagenome</name>
    <dbReference type="NCBI Taxonomy" id="412755"/>
    <lineage>
        <taxon>unclassified sequences</taxon>
        <taxon>metagenomes</taxon>
        <taxon>ecological metagenomes</taxon>
    </lineage>
</organism>
<name>X1A808_9ZZZZ</name>
<comment type="caution">
    <text evidence="1">The sequence shown here is derived from an EMBL/GenBank/DDBJ whole genome shotgun (WGS) entry which is preliminary data.</text>
</comment>
<evidence type="ECO:0000313" key="1">
    <source>
        <dbReference type="EMBL" id="GAG68913.1"/>
    </source>
</evidence>
<accession>X1A808</accession>
<dbReference type="EMBL" id="BART01000255">
    <property type="protein sequence ID" value="GAG68913.1"/>
    <property type="molecule type" value="Genomic_DNA"/>
</dbReference>
<protein>
    <submittedName>
        <fullName evidence="1">Uncharacterized protein</fullName>
    </submittedName>
</protein>